<comment type="subcellular location">
    <subcellularLocation>
        <location evidence="1">Cell membrane</location>
        <topology evidence="1">Single-pass type I membrane protein</topology>
    </subcellularLocation>
    <subcellularLocation>
        <location evidence="14">Presynaptic cell membrane</location>
    </subcellularLocation>
</comment>
<evidence type="ECO:0000256" key="6">
    <source>
        <dbReference type="ARBA" id="ARBA00022737"/>
    </source>
</evidence>
<dbReference type="FunFam" id="2.60.40.10:FF:000465">
    <property type="entry name" value="Granulocyte colony-stimulating factor receptor"/>
    <property type="match status" value="1"/>
</dbReference>
<dbReference type="GO" id="GO:0007259">
    <property type="term" value="P:cell surface receptor signaling pathway via JAK-STAT"/>
    <property type="evidence" value="ECO:0007669"/>
    <property type="project" value="Ensembl"/>
</dbReference>
<dbReference type="InterPro" id="IPR003961">
    <property type="entry name" value="FN3_dom"/>
</dbReference>
<name>A0A8C5NZ02_JACJA</name>
<dbReference type="GO" id="GO:0019955">
    <property type="term" value="F:cytokine binding"/>
    <property type="evidence" value="ECO:0007669"/>
    <property type="project" value="Ensembl"/>
</dbReference>
<keyword evidence="12" id="KW-0325">Glycoprotein</keyword>
<dbReference type="GO" id="GO:0002067">
    <property type="term" value="P:glandular epithelial cell differentiation"/>
    <property type="evidence" value="ECO:0007669"/>
    <property type="project" value="Ensembl"/>
</dbReference>
<dbReference type="SUPFAM" id="SSF49265">
    <property type="entry name" value="Fibronectin type III"/>
    <property type="match status" value="3"/>
</dbReference>
<comment type="similarity">
    <text evidence="2">Belongs to the type I cytokine receptor family. Type 2 subfamily.</text>
</comment>
<evidence type="ECO:0000256" key="23">
    <source>
        <dbReference type="SAM" id="SignalP"/>
    </source>
</evidence>
<dbReference type="OMA" id="NSTHWME"/>
<evidence type="ECO:0000256" key="2">
    <source>
        <dbReference type="ARBA" id="ARBA00008921"/>
    </source>
</evidence>
<proteinExistence type="inferred from homology"/>
<dbReference type="GO" id="GO:0030224">
    <property type="term" value="P:monocyte differentiation"/>
    <property type="evidence" value="ECO:0007669"/>
    <property type="project" value="Ensembl"/>
</dbReference>
<dbReference type="Pfam" id="PF00041">
    <property type="entry name" value="fn3"/>
    <property type="match status" value="1"/>
</dbReference>
<comment type="subunit">
    <text evidence="16">Heterodimer with OSMR. Interacts with JAK1 and STAT3.</text>
</comment>
<feature type="transmembrane region" description="Helical" evidence="22">
    <location>
        <begin position="477"/>
        <end position="500"/>
    </location>
</feature>
<evidence type="ECO:0000256" key="15">
    <source>
        <dbReference type="ARBA" id="ARBA00056762"/>
    </source>
</evidence>
<dbReference type="CDD" id="cd00063">
    <property type="entry name" value="FN3"/>
    <property type="match status" value="1"/>
</dbReference>
<feature type="region of interest" description="Disordered" evidence="21">
    <location>
        <begin position="522"/>
        <end position="547"/>
    </location>
</feature>
<evidence type="ECO:0000256" key="16">
    <source>
        <dbReference type="ARBA" id="ARBA00064019"/>
    </source>
</evidence>
<dbReference type="Gene3D" id="2.60.40.10">
    <property type="entry name" value="Immunoglobulins"/>
    <property type="match status" value="5"/>
</dbReference>
<evidence type="ECO:0000256" key="17">
    <source>
        <dbReference type="ARBA" id="ARBA00070022"/>
    </source>
</evidence>
<evidence type="ECO:0000256" key="8">
    <source>
        <dbReference type="ARBA" id="ARBA00022989"/>
    </source>
</evidence>
<keyword evidence="6" id="KW-0677">Repeat</keyword>
<keyword evidence="7" id="KW-0391">Immunity</keyword>
<dbReference type="Pfam" id="PF09240">
    <property type="entry name" value="IL6Ra-bind"/>
    <property type="match status" value="1"/>
</dbReference>
<evidence type="ECO:0000256" key="12">
    <source>
        <dbReference type="ARBA" id="ARBA00023180"/>
    </source>
</evidence>
<accession>A0A8C5NZ02</accession>
<dbReference type="PANTHER" id="PTHR48423">
    <property type="entry name" value="INTERLEUKIN-27 RECEPTOR SUBUNIT ALPHA"/>
    <property type="match status" value="1"/>
</dbReference>
<organism evidence="25 26">
    <name type="scientific">Jaculus jaculus</name>
    <name type="common">Lesser Egyptian jerboa</name>
    <dbReference type="NCBI Taxonomy" id="51337"/>
    <lineage>
        <taxon>Eukaryota</taxon>
        <taxon>Metazoa</taxon>
        <taxon>Chordata</taxon>
        <taxon>Craniata</taxon>
        <taxon>Vertebrata</taxon>
        <taxon>Euteleostomi</taxon>
        <taxon>Mammalia</taxon>
        <taxon>Eutheria</taxon>
        <taxon>Euarchontoglires</taxon>
        <taxon>Glires</taxon>
        <taxon>Rodentia</taxon>
        <taxon>Myomorpha</taxon>
        <taxon>Dipodoidea</taxon>
        <taxon>Dipodidae</taxon>
        <taxon>Dipodinae</taxon>
        <taxon>Jaculus</taxon>
    </lineage>
</organism>
<evidence type="ECO:0000259" key="24">
    <source>
        <dbReference type="PROSITE" id="PS50853"/>
    </source>
</evidence>
<keyword evidence="4 22" id="KW-0812">Transmembrane</keyword>
<evidence type="ECO:0000256" key="20">
    <source>
        <dbReference type="ARBA" id="ARBA00082494"/>
    </source>
</evidence>
<keyword evidence="3" id="KW-1003">Cell membrane</keyword>
<dbReference type="Ensembl" id="ENSJJAT00000017250.1">
    <property type="protein sequence ID" value="ENSJJAP00000010785.1"/>
    <property type="gene ID" value="ENSJJAG00000014278.1"/>
</dbReference>
<dbReference type="AlphaFoldDB" id="A0A8C5NZ02"/>
<dbReference type="InterPro" id="IPR036116">
    <property type="entry name" value="FN3_sf"/>
</dbReference>
<dbReference type="PANTHER" id="PTHR48423:SF1">
    <property type="entry name" value="INTERLEUKIN-27 RECEPTOR SUBUNIT ALPHA"/>
    <property type="match status" value="1"/>
</dbReference>
<evidence type="ECO:0000256" key="1">
    <source>
        <dbReference type="ARBA" id="ARBA00004251"/>
    </source>
</evidence>
<evidence type="ECO:0000313" key="25">
    <source>
        <dbReference type="Ensembl" id="ENSJJAP00000010785.1"/>
    </source>
</evidence>
<evidence type="ECO:0000256" key="21">
    <source>
        <dbReference type="SAM" id="MobiDB-lite"/>
    </source>
</evidence>
<feature type="domain" description="Fibronectin type-III" evidence="24">
    <location>
        <begin position="378"/>
        <end position="472"/>
    </location>
</feature>
<keyword evidence="10 22" id="KW-0472">Membrane</keyword>
<dbReference type="Proteomes" id="UP000694385">
    <property type="component" value="Unassembled WGS sequence"/>
</dbReference>
<evidence type="ECO:0000256" key="13">
    <source>
        <dbReference type="ARBA" id="ARBA00023273"/>
    </source>
</evidence>
<reference evidence="25" key="1">
    <citation type="submission" date="2025-08" db="UniProtKB">
        <authorList>
            <consortium name="Ensembl"/>
        </authorList>
    </citation>
    <scope>IDENTIFICATION</scope>
</reference>
<feature type="signal peptide" evidence="23">
    <location>
        <begin position="1"/>
        <end position="18"/>
    </location>
</feature>
<reference evidence="25" key="2">
    <citation type="submission" date="2025-09" db="UniProtKB">
        <authorList>
            <consortium name="Ensembl"/>
        </authorList>
    </citation>
    <scope>IDENTIFICATION</scope>
</reference>
<evidence type="ECO:0000256" key="5">
    <source>
        <dbReference type="ARBA" id="ARBA00022729"/>
    </source>
</evidence>
<dbReference type="FunFam" id="2.60.40.10:FF:000913">
    <property type="entry name" value="Interleukin 31 receptor A"/>
    <property type="match status" value="1"/>
</dbReference>
<keyword evidence="13" id="KW-0966">Cell projection</keyword>
<evidence type="ECO:0000256" key="14">
    <source>
        <dbReference type="ARBA" id="ARBA00034111"/>
    </source>
</evidence>
<keyword evidence="11" id="KW-0675">Receptor</keyword>
<keyword evidence="5 23" id="KW-0732">Signal</keyword>
<evidence type="ECO:0000256" key="22">
    <source>
        <dbReference type="SAM" id="Phobius"/>
    </source>
</evidence>
<dbReference type="GO" id="GO:0002438">
    <property type="term" value="P:acute inflammatory response to antigenic stimulus"/>
    <property type="evidence" value="ECO:0007669"/>
    <property type="project" value="Ensembl"/>
</dbReference>
<evidence type="ECO:0000256" key="4">
    <source>
        <dbReference type="ARBA" id="ARBA00022692"/>
    </source>
</evidence>
<gene>
    <name evidence="25" type="primary">Il31ra</name>
</gene>
<evidence type="ECO:0000313" key="26">
    <source>
        <dbReference type="Proteomes" id="UP000694385"/>
    </source>
</evidence>
<evidence type="ECO:0000256" key="11">
    <source>
        <dbReference type="ARBA" id="ARBA00023170"/>
    </source>
</evidence>
<dbReference type="PROSITE" id="PS50853">
    <property type="entry name" value="FN3"/>
    <property type="match status" value="1"/>
</dbReference>
<protein>
    <recommendedName>
        <fullName evidence="17">Interleukin-31 receptor subunit alpha</fullName>
    </recommendedName>
    <alternativeName>
        <fullName evidence="19">GLM-R</fullName>
    </alternativeName>
    <alternativeName>
        <fullName evidence="20">Gp130-like monocyte receptor</fullName>
    </alternativeName>
    <alternativeName>
        <fullName evidence="18">ZcytoR17</fullName>
    </alternativeName>
</protein>
<dbReference type="GO" id="GO:0008284">
    <property type="term" value="P:positive regulation of cell population proliferation"/>
    <property type="evidence" value="ECO:0007669"/>
    <property type="project" value="Ensembl"/>
</dbReference>
<evidence type="ECO:0000256" key="7">
    <source>
        <dbReference type="ARBA" id="ARBA00022859"/>
    </source>
</evidence>
<dbReference type="InterPro" id="IPR013783">
    <property type="entry name" value="Ig-like_fold"/>
</dbReference>
<dbReference type="SMART" id="SM00060">
    <property type="entry name" value="FN3"/>
    <property type="match status" value="4"/>
</dbReference>
<evidence type="ECO:0000256" key="3">
    <source>
        <dbReference type="ARBA" id="ARBA00022475"/>
    </source>
</evidence>
<dbReference type="GO" id="GO:0042734">
    <property type="term" value="C:presynaptic membrane"/>
    <property type="evidence" value="ECO:0007669"/>
    <property type="project" value="UniProtKB-SubCell"/>
</dbReference>
<feature type="compositionally biased region" description="Basic and acidic residues" evidence="21">
    <location>
        <begin position="525"/>
        <end position="540"/>
    </location>
</feature>
<dbReference type="GO" id="GO:0098542">
    <property type="term" value="P:defense response to other organism"/>
    <property type="evidence" value="ECO:0007669"/>
    <property type="project" value="Ensembl"/>
</dbReference>
<feature type="chain" id="PRO_5034320671" description="Interleukin-31 receptor subunit alpha" evidence="23">
    <location>
        <begin position="19"/>
        <end position="680"/>
    </location>
</feature>
<keyword evidence="26" id="KW-1185">Reference proteome</keyword>
<dbReference type="InterPro" id="IPR052672">
    <property type="entry name" value="Type1_Cytokine_Rcpt_Type2"/>
</dbReference>
<evidence type="ECO:0000256" key="18">
    <source>
        <dbReference type="ARBA" id="ARBA00078177"/>
    </source>
</evidence>
<dbReference type="FunFam" id="2.60.40.10:FF:000414">
    <property type="entry name" value="Interleukin-6 receptor subunit beta"/>
    <property type="match status" value="1"/>
</dbReference>
<dbReference type="FunFam" id="2.60.40.10:FF:000732">
    <property type="entry name" value="Interleukin 31 receptor A"/>
    <property type="match status" value="1"/>
</dbReference>
<evidence type="ECO:0000256" key="10">
    <source>
        <dbReference type="ARBA" id="ARBA00023136"/>
    </source>
</evidence>
<sequence>MWTWTLWVVPLFCKFILAAPPAKPENISCVFYYDKNMTCTWSPEKESNETSYTVYMTYSFGKSTGICNASNSASCSFPRRYVLPPDNCSIEVEVQNRDGKIKSDITYWFLDDIGKWSVRKGTSRPLSESHWMEVNFQSAGFAYNLTGLRAFTEYVLALRCRTIESSFWSNWSEEKTGMTEEEVPCGLDLWRILSAAEEDGRRTVWLLWKKAREAPVLEKTLGYNIRYFPENNTNLTETRNTTTQHLELHLGGETYWVYVASYNALGKSPEAELRIPAVQEQPFRCIEAMQAYHAQDLLVVAWQSSAPDVDSWMVEWLPDLASELSVISWESVSRVRNWTIHQDKLKPFVCYNISVYPVVQDKMGEPYSIQAYAKEAAPSEGPVSKVESIGVKTVTVTWKEIPKSLRNGFVSNYTIFYQAERGREFAKTVNSSILQCDLESLTRQTSYTVQVMASTRAGGTNGTKINFKTLSISIFEIILITSLVGGGLFLLTILTVTYGLKKPNQLTHLCCPTVPNPAESSIATWRREDFKDKSRMKESDDSGNTEDSILKPCSVSADLIDKLVVTFENFLEEVSIEEARKGQGNILGGEANEYVMSPSRPGCPHPENFEEPLVLTEISSGEPYHQCFGMPDQTCSEAEECGEGSGPKHLREEGVLKPYLKNSLTTRLFLVHEDHTKREV</sequence>
<keyword evidence="8 22" id="KW-1133">Transmembrane helix</keyword>
<evidence type="ECO:0000256" key="19">
    <source>
        <dbReference type="ARBA" id="ARBA00079690"/>
    </source>
</evidence>
<dbReference type="GeneTree" id="ENSGT00940000155603"/>
<comment type="function">
    <text evidence="15">Associates with OSMR to form the interleukin-31 receptor which activates STAT3 and to a lower extent STAT1 and STAT5. May function in skin immunity. Mediates IL31-induced itch, probably in a manner dependent on cation channels TRPA1 and TRPV1. Positively regulates numbers and cycling status of immature subsets of myeloid progenitor cells in bone marrow in vivo and enhances myeloid progenitor cell survival in vitro.</text>
</comment>
<dbReference type="InterPro" id="IPR015321">
    <property type="entry name" value="TypeI_recpt_CBD"/>
</dbReference>
<evidence type="ECO:0000256" key="9">
    <source>
        <dbReference type="ARBA" id="ARBA00023018"/>
    </source>
</evidence>
<keyword evidence="9" id="KW-0770">Synapse</keyword>
<dbReference type="GO" id="GO:0009897">
    <property type="term" value="C:external side of plasma membrane"/>
    <property type="evidence" value="ECO:0007669"/>
    <property type="project" value="Ensembl"/>
</dbReference>